<evidence type="ECO:0000256" key="3">
    <source>
        <dbReference type="SAM" id="SignalP"/>
    </source>
</evidence>
<evidence type="ECO:0000313" key="5">
    <source>
        <dbReference type="EMBL" id="CAI5455445.1"/>
    </source>
</evidence>
<dbReference type="Proteomes" id="UP001152747">
    <property type="component" value="Unassembled WGS sequence"/>
</dbReference>
<keyword evidence="2" id="KW-0325">Glycoprotein</keyword>
<dbReference type="InterPro" id="IPR003137">
    <property type="entry name" value="PA_domain"/>
</dbReference>
<proteinExistence type="predicted"/>
<feature type="chain" id="PRO_5040403689" description="PA domain-containing protein" evidence="3">
    <location>
        <begin position="18"/>
        <end position="197"/>
    </location>
</feature>
<protein>
    <recommendedName>
        <fullName evidence="4">PA domain-containing protein</fullName>
    </recommendedName>
</protein>
<dbReference type="AlphaFoldDB" id="A0A9P1J4E0"/>
<organism evidence="5 6">
    <name type="scientific">Caenorhabditis angaria</name>
    <dbReference type="NCBI Taxonomy" id="860376"/>
    <lineage>
        <taxon>Eukaryota</taxon>
        <taxon>Metazoa</taxon>
        <taxon>Ecdysozoa</taxon>
        <taxon>Nematoda</taxon>
        <taxon>Chromadorea</taxon>
        <taxon>Rhabditida</taxon>
        <taxon>Rhabditina</taxon>
        <taxon>Rhabditomorpha</taxon>
        <taxon>Rhabditoidea</taxon>
        <taxon>Rhabditidae</taxon>
        <taxon>Peloderinae</taxon>
        <taxon>Caenorhabditis</taxon>
    </lineage>
</organism>
<dbReference type="Gene3D" id="3.50.30.30">
    <property type="match status" value="1"/>
</dbReference>
<dbReference type="OrthoDB" id="206201at2759"/>
<feature type="domain" description="PA" evidence="4">
    <location>
        <begin position="66"/>
        <end position="150"/>
    </location>
</feature>
<comment type="caution">
    <text evidence="5">The sequence shown here is derived from an EMBL/GenBank/DDBJ whole genome shotgun (WGS) entry which is preliminary data.</text>
</comment>
<evidence type="ECO:0000313" key="6">
    <source>
        <dbReference type="Proteomes" id="UP001152747"/>
    </source>
</evidence>
<evidence type="ECO:0000256" key="1">
    <source>
        <dbReference type="ARBA" id="ARBA00022729"/>
    </source>
</evidence>
<evidence type="ECO:0000256" key="2">
    <source>
        <dbReference type="ARBA" id="ARBA00023180"/>
    </source>
</evidence>
<dbReference type="SUPFAM" id="SSF52025">
    <property type="entry name" value="PA domain"/>
    <property type="match status" value="1"/>
</dbReference>
<dbReference type="InterPro" id="IPR046450">
    <property type="entry name" value="PA_dom_sf"/>
</dbReference>
<keyword evidence="6" id="KW-1185">Reference proteome</keyword>
<feature type="signal peptide" evidence="3">
    <location>
        <begin position="1"/>
        <end position="17"/>
    </location>
</feature>
<gene>
    <name evidence="5" type="ORF">CAMP_LOCUS18082</name>
</gene>
<dbReference type="PANTHER" id="PTHR22702">
    <property type="entry name" value="PROTEASE-ASSOCIATED DOMAIN-CONTAINING PROTEIN"/>
    <property type="match status" value="1"/>
</dbReference>
<sequence length="197" mass="22683">MLLFLVLVKCVISKIPAQYEEVVDTENMLFTVLTPYDLAYTYQMKHAYMLGSQFNAELNRTMKNLDLVQAFPLQACSPLEQKFVIPTAVLIERGGCSFTEKVNNAQDAGAALVMVTDSDYASRREYVNMIPDASLRIVDIPCVFIGTTTGRYFLEYFHDDENAVIKMDIPVERLTSPWIHHQRKAPWEYWGDDHWLM</sequence>
<dbReference type="Pfam" id="PF02225">
    <property type="entry name" value="PA"/>
    <property type="match status" value="1"/>
</dbReference>
<dbReference type="PANTHER" id="PTHR22702:SF1">
    <property type="entry name" value="PROTEASE-ASSOCIATED DOMAIN-CONTAINING PROTEIN 1"/>
    <property type="match status" value="1"/>
</dbReference>
<name>A0A9P1J4E0_9PELO</name>
<reference evidence="5" key="1">
    <citation type="submission" date="2022-11" db="EMBL/GenBank/DDBJ databases">
        <authorList>
            <person name="Kikuchi T."/>
        </authorList>
    </citation>
    <scope>NUCLEOTIDE SEQUENCE</scope>
    <source>
        <strain evidence="5">PS1010</strain>
    </source>
</reference>
<accession>A0A9P1J4E0</accession>
<keyword evidence="1 3" id="KW-0732">Signal</keyword>
<dbReference type="EMBL" id="CANHGI010000006">
    <property type="protein sequence ID" value="CAI5455445.1"/>
    <property type="molecule type" value="Genomic_DNA"/>
</dbReference>
<evidence type="ECO:0000259" key="4">
    <source>
        <dbReference type="Pfam" id="PF02225"/>
    </source>
</evidence>